<dbReference type="eggNOG" id="COG0726">
    <property type="taxonomic scope" value="Bacteria"/>
</dbReference>
<dbReference type="HOGENOM" id="CLU_398342_0_0_7"/>
<keyword evidence="1" id="KW-0732">Signal</keyword>
<dbReference type="InterPro" id="IPR051398">
    <property type="entry name" value="Polysacch_Deacetylase"/>
</dbReference>
<evidence type="ECO:0000256" key="1">
    <source>
        <dbReference type="ARBA" id="ARBA00022729"/>
    </source>
</evidence>
<feature type="domain" description="Glycosyl transferase family 1" evidence="2">
    <location>
        <begin position="494"/>
        <end position="647"/>
    </location>
</feature>
<dbReference type="STRING" id="1121451.DESAM_20383"/>
<evidence type="ECO:0000259" key="3">
    <source>
        <dbReference type="Pfam" id="PF01522"/>
    </source>
</evidence>
<keyword evidence="5" id="KW-1185">Reference proteome</keyword>
<dbReference type="GO" id="GO:0005975">
    <property type="term" value="P:carbohydrate metabolic process"/>
    <property type="evidence" value="ECO:0007669"/>
    <property type="project" value="InterPro"/>
</dbReference>
<dbReference type="InterPro" id="IPR001296">
    <property type="entry name" value="Glyco_trans_1"/>
</dbReference>
<dbReference type="KEGG" id="dhy:DESAM_20383"/>
<dbReference type="AlphaFoldDB" id="L0R909"/>
<dbReference type="PANTHER" id="PTHR34216">
    <property type="match status" value="1"/>
</dbReference>
<evidence type="ECO:0000259" key="2">
    <source>
        <dbReference type="Pfam" id="PF00534"/>
    </source>
</evidence>
<dbReference type="OrthoDB" id="9814639at2"/>
<dbReference type="SUPFAM" id="SSF88713">
    <property type="entry name" value="Glycoside hydrolase/deacetylase"/>
    <property type="match status" value="1"/>
</dbReference>
<dbReference type="Proteomes" id="UP000010808">
    <property type="component" value="Chromosome"/>
</dbReference>
<dbReference type="Gene3D" id="3.20.20.370">
    <property type="entry name" value="Glycoside hydrolase/deacetylase"/>
    <property type="match status" value="1"/>
</dbReference>
<dbReference type="GO" id="GO:0016810">
    <property type="term" value="F:hydrolase activity, acting on carbon-nitrogen (but not peptide) bonds"/>
    <property type="evidence" value="ECO:0007669"/>
    <property type="project" value="InterPro"/>
</dbReference>
<protein>
    <submittedName>
        <fullName evidence="4">Glycosyl transferase group 1</fullName>
    </submittedName>
</protein>
<dbReference type="SUPFAM" id="SSF53756">
    <property type="entry name" value="UDP-Glycosyltransferase/glycogen phosphorylase"/>
    <property type="match status" value="1"/>
</dbReference>
<proteinExistence type="predicted"/>
<dbReference type="InterPro" id="IPR002509">
    <property type="entry name" value="NODB_dom"/>
</dbReference>
<reference evidence="4 5" key="1">
    <citation type="submission" date="2012-10" db="EMBL/GenBank/DDBJ databases">
        <authorList>
            <person name="Genoscope - CEA"/>
        </authorList>
    </citation>
    <scope>NUCLEOTIDE SEQUENCE [LARGE SCALE GENOMIC DNA]</scope>
    <source>
        <strain evidence="5">AM13 / DSM 14728</strain>
    </source>
</reference>
<dbReference type="Pfam" id="PF00534">
    <property type="entry name" value="Glycos_transf_1"/>
    <property type="match status" value="1"/>
</dbReference>
<dbReference type="InterPro" id="IPR011330">
    <property type="entry name" value="Glyco_hydro/deAcase_b/a-brl"/>
</dbReference>
<dbReference type="PANTHER" id="PTHR34216:SF13">
    <property type="entry name" value="XYLANASE_CHITIN DEACETYLASE"/>
    <property type="match status" value="1"/>
</dbReference>
<dbReference type="PATRIC" id="fig|1121451.3.peg.650"/>
<evidence type="ECO:0000313" key="5">
    <source>
        <dbReference type="Proteomes" id="UP000010808"/>
    </source>
</evidence>
<dbReference type="EMBL" id="FO203522">
    <property type="protein sequence ID" value="CCO22670.1"/>
    <property type="molecule type" value="Genomic_DNA"/>
</dbReference>
<feature type="domain" description="NodB homology" evidence="3">
    <location>
        <begin position="56"/>
        <end position="263"/>
    </location>
</feature>
<dbReference type="RefSeq" id="WP_015335278.1">
    <property type="nucleotide sequence ID" value="NC_020055.1"/>
</dbReference>
<accession>L0R909</accession>
<dbReference type="GO" id="GO:0016757">
    <property type="term" value="F:glycosyltransferase activity"/>
    <property type="evidence" value="ECO:0007669"/>
    <property type="project" value="InterPro"/>
</dbReference>
<organism evidence="4 5">
    <name type="scientific">Maridesulfovibrio hydrothermalis AM13 = DSM 14728</name>
    <dbReference type="NCBI Taxonomy" id="1121451"/>
    <lineage>
        <taxon>Bacteria</taxon>
        <taxon>Pseudomonadati</taxon>
        <taxon>Thermodesulfobacteriota</taxon>
        <taxon>Desulfovibrionia</taxon>
        <taxon>Desulfovibrionales</taxon>
        <taxon>Desulfovibrionaceae</taxon>
        <taxon>Maridesulfovibrio</taxon>
    </lineage>
</organism>
<evidence type="ECO:0000313" key="4">
    <source>
        <dbReference type="EMBL" id="CCO22670.1"/>
    </source>
</evidence>
<keyword evidence="4" id="KW-0808">Transferase</keyword>
<dbReference type="Gene3D" id="3.40.50.2000">
    <property type="entry name" value="Glycogen Phosphorylase B"/>
    <property type="match status" value="2"/>
</dbReference>
<gene>
    <name evidence="4" type="ORF">DESAM_20383</name>
</gene>
<name>L0R909_9BACT</name>
<dbReference type="CDD" id="cd03801">
    <property type="entry name" value="GT4_PimA-like"/>
    <property type="match status" value="1"/>
</dbReference>
<sequence length="691" mass="77290">MLDKSVPVFCYHAVCEEDGHSPATFASHLDMMLEMGFKTITADHLYEICMGRRRIDDKYVVLTFDDCHISNWLNVVPMLEERGMTGVFFAVSDFIGDGKIRSAADVSEILPMREAFIKALSEKDNSQFMNEAELKSLVHDKGMEVYAHTCRHQGCFKDFRSRGNYCADSHWSTWGIYRKFNPELPVYECASAFAYNGFWPVFRKGKVTFKRRSDEDRRKFCREDFRKCLDKIKKINGSRKQFFCWPWGHFDSISMQEAAACGFSGTFTLERSANMLGTDPMRFNRIGVGSGKDADWIKKRLLMYSNEASAMVCFKFFNKRNDIGKVLYITDTRKLSGGSRQLINSARAMLAVGVGVVAVLPSESGLIPELEELGAEIIIFDDFKNILGAASFLSEVIEDNQIDVVHTFHNRAVKISCLTKGLSLLGGRKFKLFFNRGVIYKPNCLAPLFSLIGNGYICNSAKSREVLLKNFVPPKRVQVVYNSFAGGGRKPRRSADITIVYVGNSGHAKGPDVYIRAVDELLSRHEYEGVRFIAVGMEDLSAYKGMVADSTLKRIECPGYISHEEVVNLLAASHIYVMSSRKESMPNTLLEAFDAGLAAVCTDAGGTGELIRDGVNGFLCRIEDSAALAEGMKKLIDDGELRKEMGRLNRRIVRAFMSNAAKSQALLKAYSSLPGDEPLTALPDIDSLIDK</sequence>
<dbReference type="eggNOG" id="COG0438">
    <property type="taxonomic scope" value="Bacteria"/>
</dbReference>
<dbReference type="Pfam" id="PF01522">
    <property type="entry name" value="Polysacc_deac_1"/>
    <property type="match status" value="1"/>
</dbReference>